<protein>
    <submittedName>
        <fullName evidence="1">Uncharacterized protein</fullName>
    </submittedName>
</protein>
<dbReference type="InterPro" id="IPR011047">
    <property type="entry name" value="Quinoprotein_ADH-like_sf"/>
</dbReference>
<dbReference type="InterPro" id="IPR015943">
    <property type="entry name" value="WD40/YVTN_repeat-like_dom_sf"/>
</dbReference>
<dbReference type="AlphaFoldDB" id="A0AAD7F0U4"/>
<evidence type="ECO:0000313" key="1">
    <source>
        <dbReference type="EMBL" id="KAJ7359506.1"/>
    </source>
</evidence>
<dbReference type="EMBL" id="JARIHO010000006">
    <property type="protein sequence ID" value="KAJ7359506.1"/>
    <property type="molecule type" value="Genomic_DNA"/>
</dbReference>
<gene>
    <name evidence="1" type="ORF">DFH08DRAFT_846230</name>
</gene>
<accession>A0AAD7F0U4</accession>
<sequence length="345" mass="38290">MSAVEEWTCLDGKNLGSETVQILATKDWIYAAGEGEVARIDPRDGKEHARKRLSPSSRSAVTLATTANGQIIAGELGSVYGLDPLSLQQQWKNPLSGYGYQHITLLANGNDIYMGTNGYLATLDANDGGKIKKENGLKGYGKELISLALNADRSRLFLGTNGYLVSLRTDNLDIQWYAGLWTGVPHDDWSVEIALDEPRGQIYAGSNGCFSVVGLEGDKRFLTRLKFNAGHVTVASIPEKPMALVAIQERVQQRSIASMPPDVIWSGELSGIVVNRTDILHMNGRTFFHIQGQIWELTAENKLEARLQVKQHPDKRWKKMQFFPLPEQGKFLWGYDGYYGCVKLT</sequence>
<organism evidence="1 2">
    <name type="scientific">Mycena albidolilacea</name>
    <dbReference type="NCBI Taxonomy" id="1033008"/>
    <lineage>
        <taxon>Eukaryota</taxon>
        <taxon>Fungi</taxon>
        <taxon>Dikarya</taxon>
        <taxon>Basidiomycota</taxon>
        <taxon>Agaricomycotina</taxon>
        <taxon>Agaricomycetes</taxon>
        <taxon>Agaricomycetidae</taxon>
        <taxon>Agaricales</taxon>
        <taxon>Marasmiineae</taxon>
        <taxon>Mycenaceae</taxon>
        <taxon>Mycena</taxon>
    </lineage>
</organism>
<dbReference type="Gene3D" id="2.130.10.10">
    <property type="entry name" value="YVTN repeat-like/Quinoprotein amine dehydrogenase"/>
    <property type="match status" value="1"/>
</dbReference>
<reference evidence="1" key="1">
    <citation type="submission" date="2023-03" db="EMBL/GenBank/DDBJ databases">
        <title>Massive genome expansion in bonnet fungi (Mycena s.s.) driven by repeated elements and novel gene families across ecological guilds.</title>
        <authorList>
            <consortium name="Lawrence Berkeley National Laboratory"/>
            <person name="Harder C.B."/>
            <person name="Miyauchi S."/>
            <person name="Viragh M."/>
            <person name="Kuo A."/>
            <person name="Thoen E."/>
            <person name="Andreopoulos B."/>
            <person name="Lu D."/>
            <person name="Skrede I."/>
            <person name="Drula E."/>
            <person name="Henrissat B."/>
            <person name="Morin E."/>
            <person name="Kohler A."/>
            <person name="Barry K."/>
            <person name="LaButti K."/>
            <person name="Morin E."/>
            <person name="Salamov A."/>
            <person name="Lipzen A."/>
            <person name="Mereny Z."/>
            <person name="Hegedus B."/>
            <person name="Baldrian P."/>
            <person name="Stursova M."/>
            <person name="Weitz H."/>
            <person name="Taylor A."/>
            <person name="Grigoriev I.V."/>
            <person name="Nagy L.G."/>
            <person name="Martin F."/>
            <person name="Kauserud H."/>
        </authorList>
    </citation>
    <scope>NUCLEOTIDE SEQUENCE</scope>
    <source>
        <strain evidence="1">CBHHK002</strain>
    </source>
</reference>
<evidence type="ECO:0000313" key="2">
    <source>
        <dbReference type="Proteomes" id="UP001218218"/>
    </source>
</evidence>
<keyword evidence="2" id="KW-1185">Reference proteome</keyword>
<proteinExistence type="predicted"/>
<name>A0AAD7F0U4_9AGAR</name>
<comment type="caution">
    <text evidence="1">The sequence shown here is derived from an EMBL/GenBank/DDBJ whole genome shotgun (WGS) entry which is preliminary data.</text>
</comment>
<dbReference type="Proteomes" id="UP001218218">
    <property type="component" value="Unassembled WGS sequence"/>
</dbReference>
<dbReference type="SUPFAM" id="SSF50998">
    <property type="entry name" value="Quinoprotein alcohol dehydrogenase-like"/>
    <property type="match status" value="1"/>
</dbReference>